<gene>
    <name evidence="1" type="ORF">UY40_C0026G0008</name>
</gene>
<sequence>MAKESTDDGIRFLDPLWVSTTVKRAGEYATEGVAVTSAIFHGFTYEGEIELDVFYGKKKHISKKKFLETVVARINEMCPGLYGMKNIRLSLKNTRIQVLSGQYLKAFVKVRG</sequence>
<reference evidence="1 2" key="1">
    <citation type="journal article" date="2015" name="Nature">
        <title>rRNA introns, odd ribosomes, and small enigmatic genomes across a large radiation of phyla.</title>
        <authorList>
            <person name="Brown C.T."/>
            <person name="Hug L.A."/>
            <person name="Thomas B.C."/>
            <person name="Sharon I."/>
            <person name="Castelle C.J."/>
            <person name="Singh A."/>
            <person name="Wilkins M.J."/>
            <person name="Williams K.H."/>
            <person name="Banfield J.F."/>
        </authorList>
    </citation>
    <scope>NUCLEOTIDE SEQUENCE [LARGE SCALE GENOMIC DNA]</scope>
</reference>
<protein>
    <submittedName>
        <fullName evidence="1">Uncharacterized protein</fullName>
    </submittedName>
</protein>
<dbReference type="AlphaFoldDB" id="A0A0G1VG30"/>
<dbReference type="Proteomes" id="UP000034119">
    <property type="component" value="Unassembled WGS sequence"/>
</dbReference>
<proteinExistence type="predicted"/>
<name>A0A0G1VG30_9BACT</name>
<comment type="caution">
    <text evidence="1">The sequence shown here is derived from an EMBL/GenBank/DDBJ whole genome shotgun (WGS) entry which is preliminary data.</text>
</comment>
<organism evidence="1 2">
    <name type="scientific">candidate division CPR1 bacterium GW2011_GWC1_49_13</name>
    <dbReference type="NCBI Taxonomy" id="1618342"/>
    <lineage>
        <taxon>Bacteria</taxon>
        <taxon>candidate division CPR1</taxon>
    </lineage>
</organism>
<evidence type="ECO:0000313" key="1">
    <source>
        <dbReference type="EMBL" id="KKW05250.1"/>
    </source>
</evidence>
<dbReference type="EMBL" id="LCPW01000026">
    <property type="protein sequence ID" value="KKW05250.1"/>
    <property type="molecule type" value="Genomic_DNA"/>
</dbReference>
<evidence type="ECO:0000313" key="2">
    <source>
        <dbReference type="Proteomes" id="UP000034119"/>
    </source>
</evidence>
<accession>A0A0G1VG30</accession>